<accession>A0AAD6Q1J9</accession>
<dbReference type="AlphaFoldDB" id="A0AAD6Q1J9"/>
<gene>
    <name evidence="1" type="ORF">NC653_033984</name>
</gene>
<dbReference type="EMBL" id="JAQIZT010000014">
    <property type="protein sequence ID" value="KAJ6973823.1"/>
    <property type="molecule type" value="Genomic_DNA"/>
</dbReference>
<dbReference type="PANTHER" id="PTHR35114:SF1">
    <property type="entry name" value="CYTOCHROME OXIDASE COMPLEX ASSEMBLY PROTEIN"/>
    <property type="match status" value="1"/>
</dbReference>
<evidence type="ECO:0000313" key="2">
    <source>
        <dbReference type="Proteomes" id="UP001164929"/>
    </source>
</evidence>
<dbReference type="PANTHER" id="PTHR35114">
    <property type="entry name" value="CYTOCHROME OXIDASE COMPLEX ASSEMBLY PROTEIN"/>
    <property type="match status" value="1"/>
</dbReference>
<sequence length="117" mass="12936">MVDRHGRVEEEQGTRLPFMLSSDRNPNAICANPKREMLARRFISLFKGSQASQIRSGVKSLDEGKSKSFGRKAVSFVSDTVTGGVALSALDDLAIYHGCSRYFAIYLAMMLLGFQKV</sequence>
<proteinExistence type="predicted"/>
<protein>
    <submittedName>
        <fullName evidence="1">Uncharacterized protein</fullName>
    </submittedName>
</protein>
<keyword evidence="2" id="KW-1185">Reference proteome</keyword>
<organism evidence="1 2">
    <name type="scientific">Populus alba x Populus x berolinensis</name>
    <dbReference type="NCBI Taxonomy" id="444605"/>
    <lineage>
        <taxon>Eukaryota</taxon>
        <taxon>Viridiplantae</taxon>
        <taxon>Streptophyta</taxon>
        <taxon>Embryophyta</taxon>
        <taxon>Tracheophyta</taxon>
        <taxon>Spermatophyta</taxon>
        <taxon>Magnoliopsida</taxon>
        <taxon>eudicotyledons</taxon>
        <taxon>Gunneridae</taxon>
        <taxon>Pentapetalae</taxon>
        <taxon>rosids</taxon>
        <taxon>fabids</taxon>
        <taxon>Malpighiales</taxon>
        <taxon>Salicaceae</taxon>
        <taxon>Saliceae</taxon>
        <taxon>Populus</taxon>
    </lineage>
</organism>
<comment type="caution">
    <text evidence="1">The sequence shown here is derived from an EMBL/GenBank/DDBJ whole genome shotgun (WGS) entry which is preliminary data.</text>
</comment>
<dbReference type="Proteomes" id="UP001164929">
    <property type="component" value="Chromosome 14"/>
</dbReference>
<name>A0AAD6Q1J9_9ROSI</name>
<evidence type="ECO:0000313" key="1">
    <source>
        <dbReference type="EMBL" id="KAJ6973823.1"/>
    </source>
</evidence>
<reference evidence="1" key="1">
    <citation type="journal article" date="2023" name="Mol. Ecol. Resour.">
        <title>Chromosome-level genome assembly of a triploid poplar Populus alba 'Berolinensis'.</title>
        <authorList>
            <person name="Chen S."/>
            <person name="Yu Y."/>
            <person name="Wang X."/>
            <person name="Wang S."/>
            <person name="Zhang T."/>
            <person name="Zhou Y."/>
            <person name="He R."/>
            <person name="Meng N."/>
            <person name="Wang Y."/>
            <person name="Liu W."/>
            <person name="Liu Z."/>
            <person name="Liu J."/>
            <person name="Guo Q."/>
            <person name="Huang H."/>
            <person name="Sederoff R.R."/>
            <person name="Wang G."/>
            <person name="Qu G."/>
            <person name="Chen S."/>
        </authorList>
    </citation>
    <scope>NUCLEOTIDE SEQUENCE</scope>
    <source>
        <strain evidence="1">SC-2020</strain>
    </source>
</reference>